<dbReference type="Proteomes" id="UP001465976">
    <property type="component" value="Unassembled WGS sequence"/>
</dbReference>
<reference evidence="1 2" key="1">
    <citation type="submission" date="2024-02" db="EMBL/GenBank/DDBJ databases">
        <title>A draft genome for the cacao thread blight pathogen Marasmius crinis-equi.</title>
        <authorList>
            <person name="Cohen S.P."/>
            <person name="Baruah I.K."/>
            <person name="Amoako-Attah I."/>
            <person name="Bukari Y."/>
            <person name="Meinhardt L.W."/>
            <person name="Bailey B.A."/>
        </authorList>
    </citation>
    <scope>NUCLEOTIDE SEQUENCE [LARGE SCALE GENOMIC DNA]</scope>
    <source>
        <strain evidence="1 2">GH-76</strain>
    </source>
</reference>
<evidence type="ECO:0008006" key="3">
    <source>
        <dbReference type="Google" id="ProtNLM"/>
    </source>
</evidence>
<organism evidence="1 2">
    <name type="scientific">Marasmius crinis-equi</name>
    <dbReference type="NCBI Taxonomy" id="585013"/>
    <lineage>
        <taxon>Eukaryota</taxon>
        <taxon>Fungi</taxon>
        <taxon>Dikarya</taxon>
        <taxon>Basidiomycota</taxon>
        <taxon>Agaricomycotina</taxon>
        <taxon>Agaricomycetes</taxon>
        <taxon>Agaricomycetidae</taxon>
        <taxon>Agaricales</taxon>
        <taxon>Marasmiineae</taxon>
        <taxon>Marasmiaceae</taxon>
        <taxon>Marasmius</taxon>
    </lineage>
</organism>
<sequence>MKPLTLEEAKKIPGMQLLGWDGKSTKTVRVGAGDDGYPLVLAGHLPESEKWEGTKTRLNRKIENAAQRMSFPADWTDRRGGQTEPCNLRPFVASNPSILKKLSEDEDMLEIVSYIEWTFRANHRKLSNLYRNVNSRLLANDLSLKFVFGNHSSFSVCHFNFNNTVTRPHRDQKNLSFGMCCVYSSGNFNYKKGGHLIFWDLGIILESPPGCFIFLPSAMLEHSNVDFQPGERRSSVAMFSASSLFRWVHLGGNTEKKWIAQARAVSGWDGGASVKACKDYKKNLSEIALAILRD</sequence>
<evidence type="ECO:0000313" key="2">
    <source>
        <dbReference type="Proteomes" id="UP001465976"/>
    </source>
</evidence>
<accession>A0ABR3ES41</accession>
<name>A0ABR3ES41_9AGAR</name>
<evidence type="ECO:0000313" key="1">
    <source>
        <dbReference type="EMBL" id="KAL0565714.1"/>
    </source>
</evidence>
<keyword evidence="2" id="KW-1185">Reference proteome</keyword>
<gene>
    <name evidence="1" type="ORF">V5O48_016306</name>
</gene>
<dbReference type="Gene3D" id="3.60.130.30">
    <property type="match status" value="1"/>
</dbReference>
<protein>
    <recommendedName>
        <fullName evidence="3">Prolyl 4-hydroxylase alpha subunit Fe(2+) 2OG dioxygenase domain-containing protein</fullName>
    </recommendedName>
</protein>
<dbReference type="EMBL" id="JBAHYK010002150">
    <property type="protein sequence ID" value="KAL0565714.1"/>
    <property type="molecule type" value="Genomic_DNA"/>
</dbReference>
<comment type="caution">
    <text evidence="1">The sequence shown here is derived from an EMBL/GenBank/DDBJ whole genome shotgun (WGS) entry which is preliminary data.</text>
</comment>
<proteinExistence type="predicted"/>